<sequence>MGTVINLKWKHIGPCPDQWFAYFYNEWEDRTYEVYIREDTYWWSAALSSVEGQHTAEEFERIPSEQQVYENIPLAFYYDTDVDNRPKMEEEVLLFLLHRFPHLSFDSKIREQYDFTAGLEDMDDGSRAELLERRAELMRRYLEKYEEFKKSNR</sequence>
<protein>
    <submittedName>
        <fullName evidence="1">Uncharacterized protein</fullName>
    </submittedName>
</protein>
<evidence type="ECO:0000313" key="2">
    <source>
        <dbReference type="Proteomes" id="UP000823769"/>
    </source>
</evidence>
<accession>A0A9D9NN31</accession>
<organism evidence="1 2">
    <name type="scientific">Candidatus Cryptobacteroides avistercoris</name>
    <dbReference type="NCBI Taxonomy" id="2840758"/>
    <lineage>
        <taxon>Bacteria</taxon>
        <taxon>Pseudomonadati</taxon>
        <taxon>Bacteroidota</taxon>
        <taxon>Bacteroidia</taxon>
        <taxon>Bacteroidales</taxon>
        <taxon>Candidatus Cryptobacteroides</taxon>
    </lineage>
</organism>
<reference evidence="1" key="2">
    <citation type="journal article" date="2021" name="PeerJ">
        <title>Extensive microbial diversity within the chicken gut microbiome revealed by metagenomics and culture.</title>
        <authorList>
            <person name="Gilroy R."/>
            <person name="Ravi A."/>
            <person name="Getino M."/>
            <person name="Pursley I."/>
            <person name="Horton D.L."/>
            <person name="Alikhan N.F."/>
            <person name="Baker D."/>
            <person name="Gharbi K."/>
            <person name="Hall N."/>
            <person name="Watson M."/>
            <person name="Adriaenssens E.M."/>
            <person name="Foster-Nyarko E."/>
            <person name="Jarju S."/>
            <person name="Secka A."/>
            <person name="Antonio M."/>
            <person name="Oren A."/>
            <person name="Chaudhuri R.R."/>
            <person name="La Ragione R."/>
            <person name="Hildebrand F."/>
            <person name="Pallen M.J."/>
        </authorList>
    </citation>
    <scope>NUCLEOTIDE SEQUENCE</scope>
    <source>
        <strain evidence="1">B3-1481</strain>
    </source>
</reference>
<dbReference type="EMBL" id="JADILW010000003">
    <property type="protein sequence ID" value="MBO8479510.1"/>
    <property type="molecule type" value="Genomic_DNA"/>
</dbReference>
<dbReference type="Proteomes" id="UP000823769">
    <property type="component" value="Unassembled WGS sequence"/>
</dbReference>
<gene>
    <name evidence="1" type="ORF">IAB76_00130</name>
</gene>
<reference evidence="1" key="1">
    <citation type="submission" date="2020-10" db="EMBL/GenBank/DDBJ databases">
        <authorList>
            <person name="Gilroy R."/>
        </authorList>
    </citation>
    <scope>NUCLEOTIDE SEQUENCE</scope>
    <source>
        <strain evidence="1">B3-1481</strain>
    </source>
</reference>
<evidence type="ECO:0000313" key="1">
    <source>
        <dbReference type="EMBL" id="MBO8479510.1"/>
    </source>
</evidence>
<dbReference type="AlphaFoldDB" id="A0A9D9NN31"/>
<proteinExistence type="predicted"/>
<name>A0A9D9NN31_9BACT</name>
<comment type="caution">
    <text evidence="1">The sequence shown here is derived from an EMBL/GenBank/DDBJ whole genome shotgun (WGS) entry which is preliminary data.</text>
</comment>